<dbReference type="RefSeq" id="WP_073207750.1">
    <property type="nucleotide sequence ID" value="NZ_FRBD01000010.1"/>
</dbReference>
<keyword evidence="6 15" id="KW-0479">Metal-binding</keyword>
<dbReference type="Pfam" id="PF01725">
    <property type="entry name" value="Ham1p_like"/>
    <property type="match status" value="1"/>
</dbReference>
<protein>
    <recommendedName>
        <fullName evidence="15">dITP/XTP pyrophosphatase</fullName>
        <ecNumber evidence="15">3.6.1.66</ecNumber>
    </recommendedName>
    <alternativeName>
        <fullName evidence="15">Non-canonical purine NTP pyrophosphatase</fullName>
    </alternativeName>
    <alternativeName>
        <fullName evidence="15">Non-standard purine NTP pyrophosphatase</fullName>
    </alternativeName>
    <alternativeName>
        <fullName evidence="15">Nucleoside-triphosphate diphosphatase</fullName>
    </alternativeName>
    <alternativeName>
        <fullName evidence="15">Nucleoside-triphosphate pyrophosphatase</fullName>
        <shortName evidence="15">NTPase</shortName>
    </alternativeName>
</protein>
<evidence type="ECO:0000256" key="13">
    <source>
        <dbReference type="ARBA" id="ARBA00051875"/>
    </source>
</evidence>
<dbReference type="GO" id="GO:0009117">
    <property type="term" value="P:nucleotide metabolic process"/>
    <property type="evidence" value="ECO:0007669"/>
    <property type="project" value="UniProtKB-KW"/>
</dbReference>
<organism evidence="19 20">
    <name type="scientific">Xylanibacter ruminicola</name>
    <name type="common">Prevotella ruminicola</name>
    <dbReference type="NCBI Taxonomy" id="839"/>
    <lineage>
        <taxon>Bacteria</taxon>
        <taxon>Pseudomonadati</taxon>
        <taxon>Bacteroidota</taxon>
        <taxon>Bacteroidia</taxon>
        <taxon>Bacteroidales</taxon>
        <taxon>Prevotellaceae</taxon>
        <taxon>Xylanibacter</taxon>
    </lineage>
</organism>
<evidence type="ECO:0000256" key="4">
    <source>
        <dbReference type="ARBA" id="ARBA00022475"/>
    </source>
</evidence>
<dbReference type="GO" id="GO:0017111">
    <property type="term" value="F:ribonucleoside triphosphate phosphatase activity"/>
    <property type="evidence" value="ECO:0007669"/>
    <property type="project" value="InterPro"/>
</dbReference>
<dbReference type="Gene3D" id="3.30.70.120">
    <property type="match status" value="1"/>
</dbReference>
<comment type="catalytic activity">
    <reaction evidence="15">
        <text>ITP + H2O = IMP + diphosphate + H(+)</text>
        <dbReference type="Rhea" id="RHEA:29399"/>
        <dbReference type="ChEBI" id="CHEBI:15377"/>
        <dbReference type="ChEBI" id="CHEBI:15378"/>
        <dbReference type="ChEBI" id="CHEBI:33019"/>
        <dbReference type="ChEBI" id="CHEBI:58053"/>
        <dbReference type="ChEBI" id="CHEBI:61402"/>
        <dbReference type="EC" id="3.6.1.66"/>
    </reaction>
</comment>
<keyword evidence="10 17" id="KW-1133">Transmembrane helix</keyword>
<feature type="transmembrane region" description="Helical" evidence="17">
    <location>
        <begin position="161"/>
        <end position="182"/>
    </location>
</feature>
<feature type="transmembrane region" description="Helical" evidence="17">
    <location>
        <begin position="120"/>
        <end position="140"/>
    </location>
</feature>
<dbReference type="CDD" id="cd16380">
    <property type="entry name" value="YitT_C"/>
    <property type="match status" value="1"/>
</dbReference>
<comment type="catalytic activity">
    <reaction evidence="14 15">
        <text>XTP + H2O = XMP + diphosphate + H(+)</text>
        <dbReference type="Rhea" id="RHEA:28610"/>
        <dbReference type="ChEBI" id="CHEBI:15377"/>
        <dbReference type="ChEBI" id="CHEBI:15378"/>
        <dbReference type="ChEBI" id="CHEBI:33019"/>
        <dbReference type="ChEBI" id="CHEBI:57464"/>
        <dbReference type="ChEBI" id="CHEBI:61314"/>
        <dbReference type="EC" id="3.6.1.66"/>
    </reaction>
</comment>
<dbReference type="InterPro" id="IPR003740">
    <property type="entry name" value="YitT"/>
</dbReference>
<feature type="transmembrane region" description="Helical" evidence="17">
    <location>
        <begin position="81"/>
        <end position="100"/>
    </location>
</feature>
<dbReference type="SUPFAM" id="SSF52972">
    <property type="entry name" value="ITPase-like"/>
    <property type="match status" value="1"/>
</dbReference>
<dbReference type="NCBIfam" id="NF011398">
    <property type="entry name" value="PRK14823.1"/>
    <property type="match status" value="1"/>
</dbReference>
<feature type="binding site" evidence="15">
    <location>
        <position position="382"/>
    </location>
    <ligand>
        <name>substrate</name>
    </ligand>
</feature>
<evidence type="ECO:0000259" key="18">
    <source>
        <dbReference type="Pfam" id="PF10035"/>
    </source>
</evidence>
<dbReference type="PANTHER" id="PTHR33545:SF5">
    <property type="entry name" value="UPF0750 MEMBRANE PROTEIN YITT"/>
    <property type="match status" value="1"/>
</dbReference>
<dbReference type="HAMAP" id="MF_01405">
    <property type="entry name" value="Non_canon_purine_NTPase"/>
    <property type="match status" value="1"/>
</dbReference>
<dbReference type="OrthoDB" id="1114876at2"/>
<evidence type="ECO:0000256" key="10">
    <source>
        <dbReference type="ARBA" id="ARBA00022989"/>
    </source>
</evidence>
<feature type="binding site" evidence="15">
    <location>
        <begin position="320"/>
        <end position="325"/>
    </location>
    <ligand>
        <name>substrate</name>
    </ligand>
</feature>
<dbReference type="InterPro" id="IPR051461">
    <property type="entry name" value="UPF0750_membrane"/>
</dbReference>
<dbReference type="Pfam" id="PF02588">
    <property type="entry name" value="YitT_membrane"/>
    <property type="match status" value="1"/>
</dbReference>
<comment type="cofactor">
    <cofactor evidence="15">
        <name>Mg(2+)</name>
        <dbReference type="ChEBI" id="CHEBI:18420"/>
    </cofactor>
    <text evidence="15">Binds 1 Mg(2+) ion per subunit.</text>
</comment>
<evidence type="ECO:0000256" key="12">
    <source>
        <dbReference type="ARBA" id="ARBA00023136"/>
    </source>
</evidence>
<name>A0A1M6UMJ1_XYLRU</name>
<accession>A0A1M6UMJ1</accession>
<keyword evidence="5 17" id="KW-0812">Transmembrane</keyword>
<dbReference type="Pfam" id="PF10035">
    <property type="entry name" value="DUF2179"/>
    <property type="match status" value="1"/>
</dbReference>
<evidence type="ECO:0000256" key="7">
    <source>
        <dbReference type="ARBA" id="ARBA00022741"/>
    </source>
</evidence>
<evidence type="ECO:0000256" key="17">
    <source>
        <dbReference type="SAM" id="Phobius"/>
    </source>
</evidence>
<keyword evidence="12 17" id="KW-0472">Membrane</keyword>
<dbReference type="GO" id="GO:0009146">
    <property type="term" value="P:purine nucleoside triphosphate catabolic process"/>
    <property type="evidence" value="ECO:0007669"/>
    <property type="project" value="UniProtKB-UniRule"/>
</dbReference>
<keyword evidence="11 15" id="KW-0546">Nucleotide metabolism</keyword>
<gene>
    <name evidence="19" type="ORF">SAMN05216463_1107</name>
</gene>
<evidence type="ECO:0000256" key="14">
    <source>
        <dbReference type="ARBA" id="ARBA00052017"/>
    </source>
</evidence>
<dbReference type="Gene3D" id="3.90.950.10">
    <property type="match status" value="1"/>
</dbReference>
<dbReference type="InterPro" id="IPR020922">
    <property type="entry name" value="dITP/XTP_pyrophosphatase"/>
</dbReference>
<dbReference type="Proteomes" id="UP000184130">
    <property type="component" value="Unassembled WGS sequence"/>
</dbReference>
<feature type="active site" description="Proton acceptor" evidence="15">
    <location>
        <position position="381"/>
    </location>
</feature>
<dbReference type="GO" id="GO:0000166">
    <property type="term" value="F:nucleotide binding"/>
    <property type="evidence" value="ECO:0007669"/>
    <property type="project" value="UniProtKB-KW"/>
</dbReference>
<comment type="subcellular location">
    <subcellularLocation>
        <location evidence="1">Cell membrane</location>
        <topology evidence="1">Multi-pass membrane protein</topology>
    </subcellularLocation>
</comment>
<comment type="caution">
    <text evidence="15">Lacks conserved residue(s) required for the propagation of feature annotation.</text>
</comment>
<feature type="transmembrane region" description="Helical" evidence="17">
    <location>
        <begin position="15"/>
        <end position="38"/>
    </location>
</feature>
<dbReference type="CDD" id="cd00515">
    <property type="entry name" value="HAM1"/>
    <property type="match status" value="1"/>
</dbReference>
<comment type="catalytic activity">
    <reaction evidence="13 15">
        <text>dITP + H2O = dIMP + diphosphate + H(+)</text>
        <dbReference type="Rhea" id="RHEA:28342"/>
        <dbReference type="ChEBI" id="CHEBI:15377"/>
        <dbReference type="ChEBI" id="CHEBI:15378"/>
        <dbReference type="ChEBI" id="CHEBI:33019"/>
        <dbReference type="ChEBI" id="CHEBI:61194"/>
        <dbReference type="ChEBI" id="CHEBI:61382"/>
        <dbReference type="EC" id="3.6.1.66"/>
    </reaction>
</comment>
<dbReference type="InterPro" id="IPR019264">
    <property type="entry name" value="DUF2179"/>
</dbReference>
<sequence length="505" mass="56401">MTIDHKLILNEVKDYLFITLGLLLYTISFTVFLMPYQIVAGGVTGLSAIIYYATGFHIENTYIIINGILLVVALKILGFKFLMKTIFAIFTLYFMLKFAQDILPKQDNGLPFKLMGEGQDFMSMIIGCVITGIALATVFLNNGSTGGTDIIAASVNKYHNISLGSVLIAADFCIIGSCMFFPQFGTYIERAHKVMFGFCVMAMENYVLDYVMNARRQSVQFFIFSRKWQEIANAIGTQMGHGVTILDGHGWYTGKEMKVLCILAKKNESVNMFRLIKMIDPNAFVSQSSVIGVYGEGFDEMKVKVKKVEEKKKMKIVFATNNLNKLTEVRKILGNRFQVMSLSEIGCNDDIPEKGQTLKDNALIKAQWIYDKYHVNCFADDTGLEVEALGGAPGVYSARYAGGQGHDSEANMKKLLSELENKDNRKARFRTVIALIIDGKVTTFDGIVNGSIIHEKRGGEGFGYDPIFMPDGYNKTFAELGVDIKNRISHRAKAVEKLADYLLKK</sequence>
<evidence type="ECO:0000256" key="8">
    <source>
        <dbReference type="ARBA" id="ARBA00022801"/>
    </source>
</evidence>
<evidence type="ECO:0000256" key="11">
    <source>
        <dbReference type="ARBA" id="ARBA00023080"/>
    </source>
</evidence>
<comment type="function">
    <text evidence="15">Pyrophosphatase that catalyzes the hydrolysis of nucleoside triphosphates to their monophosphate derivatives, with a high preference for the non-canonical purine nucleotides XTP (xanthosine triphosphate), dITP (deoxyinosine triphosphate) and ITP. Seems to function as a house-cleaning enzyme that removes non-canonical purine nucleotides from the nucleotide pool, thus preventing their incorporation into DNA/RNA and avoiding chromosomal lesions.</text>
</comment>
<dbReference type="EC" id="3.6.1.66" evidence="15"/>
<comment type="subunit">
    <text evidence="3 15">Homodimer.</text>
</comment>
<dbReference type="NCBIfam" id="TIGR00042">
    <property type="entry name" value="RdgB/HAM1 family non-canonical purine NTP pyrophosphatase"/>
    <property type="match status" value="1"/>
</dbReference>
<feature type="binding site" evidence="15">
    <location>
        <position position="485"/>
    </location>
    <ligand>
        <name>substrate</name>
    </ligand>
</feature>
<evidence type="ECO:0000256" key="6">
    <source>
        <dbReference type="ARBA" id="ARBA00022723"/>
    </source>
</evidence>
<keyword evidence="4" id="KW-1003">Cell membrane</keyword>
<feature type="binding site" evidence="15">
    <location>
        <begin position="462"/>
        <end position="465"/>
    </location>
    <ligand>
        <name>substrate</name>
    </ligand>
</feature>
<dbReference type="InterPro" id="IPR029001">
    <property type="entry name" value="ITPase-like_fam"/>
</dbReference>
<dbReference type="GO" id="GO:0005886">
    <property type="term" value="C:plasma membrane"/>
    <property type="evidence" value="ECO:0007669"/>
    <property type="project" value="UniProtKB-SubCell"/>
</dbReference>
<evidence type="ECO:0000256" key="2">
    <source>
        <dbReference type="ARBA" id="ARBA00008023"/>
    </source>
</evidence>
<comment type="similarity">
    <text evidence="2 15 16">Belongs to the HAM1 NTPase family.</text>
</comment>
<evidence type="ECO:0000256" key="3">
    <source>
        <dbReference type="ARBA" id="ARBA00011738"/>
    </source>
</evidence>
<feature type="binding site" evidence="15">
    <location>
        <begin position="490"/>
        <end position="491"/>
    </location>
    <ligand>
        <name>substrate</name>
    </ligand>
</feature>
<dbReference type="InterPro" id="IPR015867">
    <property type="entry name" value="N-reg_PII/ATP_PRibTrfase_C"/>
</dbReference>
<dbReference type="GO" id="GO:0035870">
    <property type="term" value="F:dITP diphosphatase activity"/>
    <property type="evidence" value="ECO:0007669"/>
    <property type="project" value="UniProtKB-UniRule"/>
</dbReference>
<keyword evidence="7 15" id="KW-0547">Nucleotide-binding</keyword>
<dbReference type="AlphaFoldDB" id="A0A1M6UMJ1"/>
<dbReference type="GO" id="GO:0036220">
    <property type="term" value="F:ITP diphosphatase activity"/>
    <property type="evidence" value="ECO:0007669"/>
    <property type="project" value="UniProtKB-UniRule"/>
</dbReference>
<evidence type="ECO:0000256" key="16">
    <source>
        <dbReference type="RuleBase" id="RU003781"/>
    </source>
</evidence>
<evidence type="ECO:0000256" key="5">
    <source>
        <dbReference type="ARBA" id="ARBA00022692"/>
    </source>
</evidence>
<feature type="binding site" evidence="15">
    <location>
        <position position="381"/>
    </location>
    <ligand>
        <name>Mg(2+)</name>
        <dbReference type="ChEBI" id="CHEBI:18420"/>
    </ligand>
</feature>
<feature type="transmembrane region" description="Helical" evidence="17">
    <location>
        <begin position="50"/>
        <end position="74"/>
    </location>
</feature>
<dbReference type="GO" id="GO:0036222">
    <property type="term" value="F:XTP diphosphatase activity"/>
    <property type="evidence" value="ECO:0007669"/>
    <property type="project" value="UniProtKB-UniRule"/>
</dbReference>
<keyword evidence="8 15" id="KW-0378">Hydrolase</keyword>
<evidence type="ECO:0000256" key="15">
    <source>
        <dbReference type="HAMAP-Rule" id="MF_01405"/>
    </source>
</evidence>
<evidence type="ECO:0000256" key="9">
    <source>
        <dbReference type="ARBA" id="ARBA00022842"/>
    </source>
</evidence>
<dbReference type="InterPro" id="IPR002637">
    <property type="entry name" value="RdgB/HAM1"/>
</dbReference>
<proteinExistence type="inferred from homology"/>
<dbReference type="EMBL" id="FRBD01000010">
    <property type="protein sequence ID" value="SHK70485.1"/>
    <property type="molecule type" value="Genomic_DNA"/>
</dbReference>
<dbReference type="FunFam" id="3.90.950.10:FF:000001">
    <property type="entry name" value="dITP/XTP pyrophosphatase"/>
    <property type="match status" value="1"/>
</dbReference>
<evidence type="ECO:0000313" key="19">
    <source>
        <dbReference type="EMBL" id="SHK70485.1"/>
    </source>
</evidence>
<keyword evidence="9 15" id="KW-0460">Magnesium</keyword>
<dbReference type="PANTHER" id="PTHR33545">
    <property type="entry name" value="UPF0750 MEMBRANE PROTEIN YITT-RELATED"/>
    <property type="match status" value="1"/>
</dbReference>
<feature type="domain" description="DUF2179" evidence="18">
    <location>
        <begin position="241"/>
        <end position="295"/>
    </location>
</feature>
<evidence type="ECO:0000256" key="1">
    <source>
        <dbReference type="ARBA" id="ARBA00004651"/>
    </source>
</evidence>
<dbReference type="GO" id="GO:0046872">
    <property type="term" value="F:metal ion binding"/>
    <property type="evidence" value="ECO:0007669"/>
    <property type="project" value="UniProtKB-KW"/>
</dbReference>
<evidence type="ECO:0000313" key="20">
    <source>
        <dbReference type="Proteomes" id="UP000184130"/>
    </source>
</evidence>
<reference evidence="19 20" key="1">
    <citation type="submission" date="2016-11" db="EMBL/GenBank/DDBJ databases">
        <authorList>
            <person name="Jaros S."/>
            <person name="Januszkiewicz K."/>
            <person name="Wedrychowicz H."/>
        </authorList>
    </citation>
    <scope>NUCLEOTIDE SEQUENCE [LARGE SCALE GENOMIC DNA]</scope>
    <source>
        <strain evidence="19 20">KHT3</strain>
    </source>
</reference>